<evidence type="ECO:0008006" key="4">
    <source>
        <dbReference type="Google" id="ProtNLM"/>
    </source>
</evidence>
<evidence type="ECO:0000313" key="3">
    <source>
        <dbReference type="Proteomes" id="UP001172159"/>
    </source>
</evidence>
<name>A0AA40BK32_9PEZI</name>
<evidence type="ECO:0000256" key="1">
    <source>
        <dbReference type="SAM" id="SignalP"/>
    </source>
</evidence>
<protein>
    <recommendedName>
        <fullName evidence="4">Secreted protein</fullName>
    </recommendedName>
</protein>
<accession>A0AA40BK32</accession>
<evidence type="ECO:0000313" key="2">
    <source>
        <dbReference type="EMBL" id="KAK0735675.1"/>
    </source>
</evidence>
<proteinExistence type="predicted"/>
<dbReference type="AlphaFoldDB" id="A0AA40BK32"/>
<keyword evidence="1" id="KW-0732">Signal</keyword>
<feature type="chain" id="PRO_5041282522" description="Secreted protein" evidence="1">
    <location>
        <begin position="25"/>
        <end position="94"/>
    </location>
</feature>
<reference evidence="2" key="1">
    <citation type="submission" date="2023-06" db="EMBL/GenBank/DDBJ databases">
        <title>Genome-scale phylogeny and comparative genomics of the fungal order Sordariales.</title>
        <authorList>
            <consortium name="Lawrence Berkeley National Laboratory"/>
            <person name="Hensen N."/>
            <person name="Bonometti L."/>
            <person name="Westerberg I."/>
            <person name="Brannstrom I.O."/>
            <person name="Guillou S."/>
            <person name="Cros-Aarteil S."/>
            <person name="Calhoun S."/>
            <person name="Haridas S."/>
            <person name="Kuo A."/>
            <person name="Mondo S."/>
            <person name="Pangilinan J."/>
            <person name="Riley R."/>
            <person name="Labutti K."/>
            <person name="Andreopoulos B."/>
            <person name="Lipzen A."/>
            <person name="Chen C."/>
            <person name="Yanf M."/>
            <person name="Daum C."/>
            <person name="Ng V."/>
            <person name="Clum A."/>
            <person name="Steindorff A."/>
            <person name="Ohm R."/>
            <person name="Martin F."/>
            <person name="Silar P."/>
            <person name="Natvig D."/>
            <person name="Lalanne C."/>
            <person name="Gautier V."/>
            <person name="Ament-Velasquez S.L."/>
            <person name="Kruys A."/>
            <person name="Hutchinson M.I."/>
            <person name="Powell A.J."/>
            <person name="Barry K."/>
            <person name="Miller A.N."/>
            <person name="Grigoriev I.V."/>
            <person name="Debuchy R."/>
            <person name="Gladieux P."/>
            <person name="Thoren M.H."/>
            <person name="Johannesson H."/>
        </authorList>
    </citation>
    <scope>NUCLEOTIDE SEQUENCE</scope>
    <source>
        <strain evidence="2">CBS 540.89</strain>
    </source>
</reference>
<dbReference type="EMBL" id="JAUKTV010000007">
    <property type="protein sequence ID" value="KAK0735675.1"/>
    <property type="molecule type" value="Genomic_DNA"/>
</dbReference>
<dbReference type="Proteomes" id="UP001172159">
    <property type="component" value="Unassembled WGS sequence"/>
</dbReference>
<comment type="caution">
    <text evidence="2">The sequence shown here is derived from an EMBL/GenBank/DDBJ whole genome shotgun (WGS) entry which is preliminary data.</text>
</comment>
<sequence length="94" mass="10792">MGRIEMTPLFQCNACLSVWLCLNAESVGYKVLWCWEVWSNDVQWSATNPAGALCSVSPRRCPQQSVPASRRRMCISNSLLLCWFRDPLMRAQHE</sequence>
<feature type="signal peptide" evidence="1">
    <location>
        <begin position="1"/>
        <end position="24"/>
    </location>
</feature>
<organism evidence="2 3">
    <name type="scientific">Apiosordaria backusii</name>
    <dbReference type="NCBI Taxonomy" id="314023"/>
    <lineage>
        <taxon>Eukaryota</taxon>
        <taxon>Fungi</taxon>
        <taxon>Dikarya</taxon>
        <taxon>Ascomycota</taxon>
        <taxon>Pezizomycotina</taxon>
        <taxon>Sordariomycetes</taxon>
        <taxon>Sordariomycetidae</taxon>
        <taxon>Sordariales</taxon>
        <taxon>Lasiosphaeriaceae</taxon>
        <taxon>Apiosordaria</taxon>
    </lineage>
</organism>
<keyword evidence="3" id="KW-1185">Reference proteome</keyword>
<gene>
    <name evidence="2" type="ORF">B0T21DRAFT_368312</name>
</gene>